<organism evidence="1 2">
    <name type="scientific">Chondromyces crocatus</name>
    <dbReference type="NCBI Taxonomy" id="52"/>
    <lineage>
        <taxon>Bacteria</taxon>
        <taxon>Pseudomonadati</taxon>
        <taxon>Myxococcota</taxon>
        <taxon>Polyangia</taxon>
        <taxon>Polyangiales</taxon>
        <taxon>Polyangiaceae</taxon>
        <taxon>Chondromyces</taxon>
    </lineage>
</organism>
<dbReference type="KEGG" id="ccro:CMC5_023870"/>
<dbReference type="EMBL" id="CP012159">
    <property type="protein sequence ID" value="AKT38244.1"/>
    <property type="molecule type" value="Genomic_DNA"/>
</dbReference>
<evidence type="ECO:0000313" key="2">
    <source>
        <dbReference type="Proteomes" id="UP000067626"/>
    </source>
</evidence>
<dbReference type="Proteomes" id="UP000067626">
    <property type="component" value="Chromosome"/>
</dbReference>
<dbReference type="AlphaFoldDB" id="A0A0K1EBL5"/>
<dbReference type="STRING" id="52.CMC5_023870"/>
<proteinExistence type="predicted"/>
<protein>
    <submittedName>
        <fullName evidence="1">Uncharacterized protein</fullName>
    </submittedName>
</protein>
<accession>A0A0K1EBL5</accession>
<sequence length="485" mass="53850">MIWARTGAWRSLIDVLQTTAEALYASLARTELSELRAPQRQEITMLWSSPPQRERLPYVILIDELDVLEFLAWSATYLDEYLPLTGLTRVITPSQLEMLAVSSDSFDLSKKEDAWVGGILGETLCGAGPEGVRAVSLRACMDTCLFAVGRAHCLGYFSHPMNKADLLSERVNVVSTRWQQLQKVGSTHQRAGGSSVESVARILVALSYPQVSLEASKPDERVVLDACREVLRDKGIRTSTFHKLLHSAGVPGSLDVRPFMAATTREEKFTLYEVIMASLREFGSSGDLVASFLAGYLLSRVAPGSLEHVEAIHAYPAMMPGALVFYGVCAGLDNELALQSRMGSLGRRVMRELTFEEILFQRPRCDLAFEELIVLLNAPKPWKILQGANPGVLTVEMAPGIVTTIEWPAMGFGSEQSNRGRDGGRRQAHQTEYPQLKLFGHDQNDHDERSLEQIAMQLHAIADELELQGERNSGRKNRKGVLRKR</sequence>
<evidence type="ECO:0000313" key="1">
    <source>
        <dbReference type="EMBL" id="AKT38244.1"/>
    </source>
</evidence>
<gene>
    <name evidence="1" type="ORF">CMC5_023870</name>
</gene>
<keyword evidence="2" id="KW-1185">Reference proteome</keyword>
<reference evidence="1 2" key="1">
    <citation type="submission" date="2015-07" db="EMBL/GenBank/DDBJ databases">
        <title>Genome analysis of myxobacterium Chondromyces crocatus Cm c5 reveals a high potential for natural compound synthesis and the genetic basis for the loss of fruiting body formation.</title>
        <authorList>
            <person name="Zaburannyi N."/>
            <person name="Bunk B."/>
            <person name="Maier J."/>
            <person name="Overmann J."/>
            <person name="Mueller R."/>
        </authorList>
    </citation>
    <scope>NUCLEOTIDE SEQUENCE [LARGE SCALE GENOMIC DNA]</scope>
    <source>
        <strain evidence="1 2">Cm c5</strain>
    </source>
</reference>
<name>A0A0K1EBL5_CHOCO</name>